<dbReference type="InterPro" id="IPR004843">
    <property type="entry name" value="Calcineurin-like_PHP"/>
</dbReference>
<evidence type="ECO:0000313" key="25">
    <source>
        <dbReference type="EMBL" id="URD93675.1"/>
    </source>
</evidence>
<dbReference type="Pfam" id="PF16656">
    <property type="entry name" value="Pur_ac_phosph_N"/>
    <property type="match status" value="1"/>
</dbReference>
<gene>
    <name evidence="25" type="ORF">MUK42_01059</name>
</gene>
<evidence type="ECO:0000256" key="5">
    <source>
        <dbReference type="ARBA" id="ARBA00022692"/>
    </source>
</evidence>
<dbReference type="EC" id="3.1.3.2" evidence="21"/>
<evidence type="ECO:0000256" key="18">
    <source>
        <dbReference type="ARBA" id="ARBA00023180"/>
    </source>
</evidence>
<organism evidence="25 26">
    <name type="scientific">Musa troglodytarum</name>
    <name type="common">fe'i banana</name>
    <dbReference type="NCBI Taxonomy" id="320322"/>
    <lineage>
        <taxon>Eukaryota</taxon>
        <taxon>Viridiplantae</taxon>
        <taxon>Streptophyta</taxon>
        <taxon>Embryophyta</taxon>
        <taxon>Tracheophyta</taxon>
        <taxon>Spermatophyta</taxon>
        <taxon>Magnoliopsida</taxon>
        <taxon>Liliopsida</taxon>
        <taxon>Zingiberales</taxon>
        <taxon>Musaceae</taxon>
        <taxon>Musa</taxon>
    </lineage>
</organism>
<comment type="similarity">
    <text evidence="3 22">Belongs to the chloride channel (TC 2.A.49) family.</text>
</comment>
<evidence type="ECO:0000256" key="23">
    <source>
        <dbReference type="SAM" id="MobiDB-lite"/>
    </source>
</evidence>
<evidence type="ECO:0000256" key="12">
    <source>
        <dbReference type="ARBA" id="ARBA00022989"/>
    </source>
</evidence>
<dbReference type="InterPro" id="IPR001807">
    <property type="entry name" value="ClC"/>
</dbReference>
<feature type="transmembrane region" description="Helical" evidence="22">
    <location>
        <begin position="609"/>
        <end position="633"/>
    </location>
</feature>
<feature type="compositionally biased region" description="Acidic residues" evidence="23">
    <location>
        <begin position="535"/>
        <end position="548"/>
    </location>
</feature>
<feature type="transmembrane region" description="Helical" evidence="22">
    <location>
        <begin position="708"/>
        <end position="730"/>
    </location>
</feature>
<keyword evidence="26" id="KW-1185">Reference proteome</keyword>
<dbReference type="InterPro" id="IPR029052">
    <property type="entry name" value="Metallo-depent_PP-like"/>
</dbReference>
<evidence type="ECO:0000256" key="20">
    <source>
        <dbReference type="PROSITE-ProRule" id="PRU00703"/>
    </source>
</evidence>
<dbReference type="InterPro" id="IPR046342">
    <property type="entry name" value="CBS_dom_sf"/>
</dbReference>
<dbReference type="SUPFAM" id="SSF56300">
    <property type="entry name" value="Metallo-dependent phosphatases"/>
    <property type="match status" value="1"/>
</dbReference>
<dbReference type="SUPFAM" id="SSF54631">
    <property type="entry name" value="CBS-domain pair"/>
    <property type="match status" value="1"/>
</dbReference>
<keyword evidence="4 22" id="KW-0813">Transport</keyword>
<dbReference type="SUPFAM" id="SSF81340">
    <property type="entry name" value="Clc chloride channel"/>
    <property type="match status" value="1"/>
</dbReference>
<keyword evidence="12 22" id="KW-1133">Transmembrane helix</keyword>
<dbReference type="CDD" id="cd04591">
    <property type="entry name" value="CBS_pair_voltage-gated_CLC_euk_bac"/>
    <property type="match status" value="1"/>
</dbReference>
<feature type="transmembrane region" description="Helical" evidence="22">
    <location>
        <begin position="1063"/>
        <end position="1080"/>
    </location>
</feature>
<evidence type="ECO:0000256" key="10">
    <source>
        <dbReference type="ARBA" id="ARBA00022833"/>
    </source>
</evidence>
<dbReference type="Pfam" id="PF00149">
    <property type="entry name" value="Metallophos"/>
    <property type="match status" value="1"/>
</dbReference>
<keyword evidence="19 22" id="KW-0868">Chloride</keyword>
<dbReference type="EMBL" id="CP097505">
    <property type="protein sequence ID" value="URD93675.1"/>
    <property type="molecule type" value="Genomic_DNA"/>
</dbReference>
<dbReference type="GO" id="GO:0046872">
    <property type="term" value="F:metal ion binding"/>
    <property type="evidence" value="ECO:0007669"/>
    <property type="project" value="UniProtKB-KW"/>
</dbReference>
<feature type="domain" description="CBS" evidence="24">
    <location>
        <begin position="1228"/>
        <end position="1288"/>
    </location>
</feature>
<keyword evidence="6" id="KW-0479">Metal-binding</keyword>
<dbReference type="InterPro" id="IPR008963">
    <property type="entry name" value="Purple_acid_Pase-like_N"/>
</dbReference>
<dbReference type="GO" id="GO:0003993">
    <property type="term" value="F:acid phosphatase activity"/>
    <property type="evidence" value="ECO:0007669"/>
    <property type="project" value="UniProtKB-EC"/>
</dbReference>
<dbReference type="SUPFAM" id="SSF49363">
    <property type="entry name" value="Purple acid phosphatase, N-terminal domain"/>
    <property type="match status" value="1"/>
</dbReference>
<dbReference type="InterPro" id="IPR025733">
    <property type="entry name" value="PAPs_C"/>
</dbReference>
<evidence type="ECO:0000256" key="4">
    <source>
        <dbReference type="ARBA" id="ARBA00022448"/>
    </source>
</evidence>
<dbReference type="InterPro" id="IPR000644">
    <property type="entry name" value="CBS_dom"/>
</dbReference>
<keyword evidence="10" id="KW-0862">Zinc</keyword>
<sequence length="1317" mass="147132">MTAISAAVVACLAKVRAKLLKNMGLWTSLLFIYLILICFVDDVLSGRTSSFMRSEWPSTDIPLDSEAFVVPGGYNTPQQVHITQGDYDGKAVIISWVTESEPGTSEVLYGTEEHKYEHIAQGKTTNYTFYNYKSGFIHHCLVDGLKCNTKYHYKIGTGASAREFWFQTPPEIDPDVPYVFGIIGDLGQTFNSLSTLEHYMQTGGQTVLFVGDLSYADRYEYNDGVRWDSWGRLIEKSAAYQPWIWTAGNHEIEYRPDLGEVSTFKPYLHRYVTPYVSSKSSSPLWYAIRRASAHTIVLSSYSPFVKYTPQWFWLREELKRVNREKTPWLIVLMHVPLYNSNEAHYMEGEAMRDVFESWFVHYKVDIVFAGHVHAYERSYRVSNINYNITSGSRHPVPDKSAPVYITVGDGGNQEGLAVRFSDLQPDYSAFREASYGHSTLELKNRTHAFYHWNRNDDGKHVPTDHIGKQYKEEKTEKAPEVPKSNQLHCQIWRPLQLARMICSAAGEANQSFAVYMTAADAGEEELSPPRSSLVLDDDDDVEEVEDEGGNLKEPLLEHHPINLRRHAPNNTSQLAIVGSNLCPIESLDYELIENDLFNQDWRSRGRAAILWYVFLKWTFCLFIGIVAGAVGFFNNLAVENVAGYKFVTVSDLMLANKYWTAFWVFAGSNLALLLFATVITAFVSTAAGGSGIPEVKAYLNGVDAPDIFSLRTLVVKIVGMIAAVSSSLHVGKAGPMVHIGACIGAIVGQGGSRKYGMTCRWLRYFKNDRDRRDLVTCGAAAGVAAAFRAPVGGVLFALESLWRSALIWRAFFTTAVVAVTLRTLIDICERGKCGLFGKGGLIMYDVTSDTITYHIADLPPVILLGVIGGILGSLYNFLMLKVLRVCSLVNEKGRAYRLLLAATVSIFISCCLFGLPWLAPCRPCLKEDCPSIGHSGSFKNFQCPPKHYNDLASLFFNTNDDTIRKLYSSETNDDFQKSSIMLSFVASYVLGILSYGVAAPFGLFVPIILTGASYGRLIGMLMGANSNLDHGLFAVLGSASFLGGTMRMTVSVCVIILELTNNLLLLPLVMLVLLISKTVADSFNPNIYDLILKLKGLPYLEDHAEPYMRQLTVTDVVTGPLRTFNGVEKVGNIVHILKTTGHHAFPVIDEPPFSSSPVLYGLILRAHLLSLLKKKRFLPTCTLSGFDASKQFVADDFAKRGSGKHDRIEDIEVTAEEMEMYIDLHPFTNTSPYTVVETMSLAKALILFRQVGLRHLLIVPKSSCRAPVVGILTRHDFMPEHILGLHPFLVKSRWKRLRFHKSALTRFFRTSLMWACS</sequence>
<protein>
    <recommendedName>
        <fullName evidence="21 22">Multifunctional fusion protein</fullName>
    </recommendedName>
    <domain>
        <recommendedName>
            <fullName evidence="21">Purple acid phosphatase</fullName>
            <ecNumber evidence="21">3.1.3.2</ecNumber>
        </recommendedName>
    </domain>
    <domain>
        <recommendedName>
            <fullName evidence="22">Chloride channel protein</fullName>
        </recommendedName>
    </domain>
</protein>
<evidence type="ECO:0000313" key="26">
    <source>
        <dbReference type="Proteomes" id="UP001055439"/>
    </source>
</evidence>
<evidence type="ECO:0000256" key="6">
    <source>
        <dbReference type="ARBA" id="ARBA00022723"/>
    </source>
</evidence>
<dbReference type="InterPro" id="IPR002251">
    <property type="entry name" value="Cl_channel_pln"/>
</dbReference>
<evidence type="ECO:0000256" key="21">
    <source>
        <dbReference type="RuleBase" id="RU361203"/>
    </source>
</evidence>
<dbReference type="FunFam" id="3.60.21.10:FF:000034">
    <property type="entry name" value="Fe(3+)-Zn(2+) purple acid phosphatase"/>
    <property type="match status" value="1"/>
</dbReference>
<feature type="transmembrane region" description="Helical" evidence="22">
    <location>
        <begin position="661"/>
        <end position="687"/>
    </location>
</feature>
<dbReference type="CDD" id="cd00839">
    <property type="entry name" value="MPP_PAPs"/>
    <property type="match status" value="1"/>
</dbReference>
<reference evidence="25" key="1">
    <citation type="submission" date="2022-05" db="EMBL/GenBank/DDBJ databases">
        <title>The Musa troglodytarum L. genome provides insights into the mechanism of non-climacteric behaviour and enrichment of carotenoids.</title>
        <authorList>
            <person name="Wang J."/>
        </authorList>
    </citation>
    <scope>NUCLEOTIDE SEQUENCE</scope>
    <source>
        <tissue evidence="25">Leaf</tissue>
    </source>
</reference>
<evidence type="ECO:0000256" key="14">
    <source>
        <dbReference type="ARBA" id="ARBA00023065"/>
    </source>
</evidence>
<evidence type="ECO:0000256" key="22">
    <source>
        <dbReference type="RuleBase" id="RU361221"/>
    </source>
</evidence>
<feature type="transmembrane region" description="Helical" evidence="22">
    <location>
        <begin position="895"/>
        <end position="918"/>
    </location>
</feature>
<feature type="transmembrane region" description="Helical" evidence="22">
    <location>
        <begin position="27"/>
        <end position="44"/>
    </location>
</feature>
<keyword evidence="13" id="KW-0408">Iron</keyword>
<keyword evidence="16 22" id="KW-0472">Membrane</keyword>
<dbReference type="Pfam" id="PF00571">
    <property type="entry name" value="CBS"/>
    <property type="match status" value="1"/>
</dbReference>
<dbReference type="SMART" id="SM00116">
    <property type="entry name" value="CBS"/>
    <property type="match status" value="2"/>
</dbReference>
<dbReference type="GO" id="GO:0009705">
    <property type="term" value="C:plant-type vacuole membrane"/>
    <property type="evidence" value="ECO:0007669"/>
    <property type="project" value="TreeGrafter"/>
</dbReference>
<keyword evidence="15 20" id="KW-0129">CBS domain</keyword>
<evidence type="ECO:0000256" key="9">
    <source>
        <dbReference type="ARBA" id="ARBA00022801"/>
    </source>
</evidence>
<dbReference type="InterPro" id="IPR015914">
    <property type="entry name" value="PAPs_N"/>
</dbReference>
<keyword evidence="7" id="KW-0732">Signal</keyword>
<feature type="transmembrane region" description="Helical" evidence="22">
    <location>
        <begin position="1031"/>
        <end position="1057"/>
    </location>
</feature>
<dbReference type="InterPro" id="IPR051280">
    <property type="entry name" value="Cl-channel/antiporter"/>
</dbReference>
<dbReference type="Pfam" id="PF00654">
    <property type="entry name" value="Voltage_CLC"/>
    <property type="match status" value="1"/>
</dbReference>
<comment type="similarity">
    <text evidence="2 21">Belongs to the metallophosphoesterase superfamily. Purple acid phosphatase family.</text>
</comment>
<dbReference type="PANTHER" id="PTHR11689">
    <property type="entry name" value="CHLORIDE CHANNEL PROTEIN CLC FAMILY MEMBER"/>
    <property type="match status" value="1"/>
</dbReference>
<feature type="transmembrane region" description="Helical" evidence="22">
    <location>
        <begin position="985"/>
        <end position="1010"/>
    </location>
</feature>
<evidence type="ECO:0000259" key="24">
    <source>
        <dbReference type="PROSITE" id="PS51371"/>
    </source>
</evidence>
<evidence type="ECO:0000256" key="17">
    <source>
        <dbReference type="ARBA" id="ARBA00023173"/>
    </source>
</evidence>
<evidence type="ECO:0000256" key="1">
    <source>
        <dbReference type="ARBA" id="ARBA00004141"/>
    </source>
</evidence>
<evidence type="ECO:0000256" key="7">
    <source>
        <dbReference type="ARBA" id="ARBA00022729"/>
    </source>
</evidence>
<dbReference type="Proteomes" id="UP001055439">
    <property type="component" value="Chromosome 3"/>
</dbReference>
<feature type="transmembrane region" description="Helical" evidence="22">
    <location>
        <begin position="804"/>
        <end position="824"/>
    </location>
</feature>
<dbReference type="Gene3D" id="3.60.21.10">
    <property type="match status" value="1"/>
</dbReference>
<keyword evidence="18" id="KW-0325">Glycoprotein</keyword>
<keyword evidence="11" id="KW-0851">Voltage-gated channel</keyword>
<comment type="catalytic activity">
    <reaction evidence="21">
        <text>a phosphate monoester + H2O = an alcohol + phosphate</text>
        <dbReference type="Rhea" id="RHEA:15017"/>
        <dbReference type="ChEBI" id="CHEBI:15377"/>
        <dbReference type="ChEBI" id="CHEBI:30879"/>
        <dbReference type="ChEBI" id="CHEBI:43474"/>
        <dbReference type="ChEBI" id="CHEBI:67140"/>
        <dbReference type="EC" id="3.1.3.2"/>
    </reaction>
</comment>
<dbReference type="GO" id="GO:0005247">
    <property type="term" value="F:voltage-gated chloride channel activity"/>
    <property type="evidence" value="ECO:0007669"/>
    <property type="project" value="InterPro"/>
</dbReference>
<accession>A0A9E7JU33</accession>
<dbReference type="FunFam" id="1.10.3080.10:FF:000004">
    <property type="entry name" value="Chloride channel ClC3"/>
    <property type="match status" value="1"/>
</dbReference>
<keyword evidence="8" id="KW-0677">Repeat</keyword>
<dbReference type="Gene3D" id="1.10.3080.10">
    <property type="entry name" value="Clc chloride channel"/>
    <property type="match status" value="1"/>
</dbReference>
<dbReference type="PRINTS" id="PR00762">
    <property type="entry name" value="CLCHANNEL"/>
</dbReference>
<evidence type="ECO:0000256" key="19">
    <source>
        <dbReference type="ARBA" id="ARBA00023214"/>
    </source>
</evidence>
<name>A0A9E7JU33_9LILI</name>
<dbReference type="Gene3D" id="2.60.40.380">
    <property type="entry name" value="Purple acid phosphatase-like, N-terminal"/>
    <property type="match status" value="1"/>
</dbReference>
<evidence type="ECO:0000256" key="2">
    <source>
        <dbReference type="ARBA" id="ARBA00008723"/>
    </source>
</evidence>
<dbReference type="Pfam" id="PF14008">
    <property type="entry name" value="Metallophos_C"/>
    <property type="match status" value="1"/>
</dbReference>
<dbReference type="FunFam" id="2.60.40.380:FF:000001">
    <property type="entry name" value="Fe(3+)-Zn(2+) purple acid phosphatase"/>
    <property type="match status" value="1"/>
</dbReference>
<evidence type="ECO:0000256" key="8">
    <source>
        <dbReference type="ARBA" id="ARBA00022737"/>
    </source>
</evidence>
<keyword evidence="11" id="KW-0407">Ion channel</keyword>
<keyword evidence="17" id="KW-0869">Chloride channel</keyword>
<keyword evidence="9 21" id="KW-0378">Hydrolase</keyword>
<dbReference type="InterPro" id="IPR014743">
    <property type="entry name" value="Cl-channel_core"/>
</dbReference>
<keyword evidence="14 22" id="KW-0406">Ion transport</keyword>
<keyword evidence="5 22" id="KW-0812">Transmembrane</keyword>
<dbReference type="PROSITE" id="PS51371">
    <property type="entry name" value="CBS"/>
    <property type="match status" value="1"/>
</dbReference>
<evidence type="ECO:0000256" key="16">
    <source>
        <dbReference type="ARBA" id="ARBA00023136"/>
    </source>
</evidence>
<dbReference type="InterPro" id="IPR041792">
    <property type="entry name" value="MPP_PAP"/>
</dbReference>
<dbReference type="PRINTS" id="PR01120">
    <property type="entry name" value="CLCHANNELPLT"/>
</dbReference>
<dbReference type="Gene3D" id="3.10.580.10">
    <property type="entry name" value="CBS-domain"/>
    <property type="match status" value="1"/>
</dbReference>
<dbReference type="PANTHER" id="PTHR11689:SF147">
    <property type="entry name" value="CHLORIDE CHANNEL PROTEIN"/>
    <property type="match status" value="1"/>
</dbReference>
<dbReference type="GO" id="GO:0034707">
    <property type="term" value="C:chloride channel complex"/>
    <property type="evidence" value="ECO:0007669"/>
    <property type="project" value="UniProtKB-KW"/>
</dbReference>
<evidence type="ECO:0000256" key="13">
    <source>
        <dbReference type="ARBA" id="ARBA00023004"/>
    </source>
</evidence>
<evidence type="ECO:0000256" key="15">
    <source>
        <dbReference type="ARBA" id="ARBA00023122"/>
    </source>
</evidence>
<evidence type="ECO:0000256" key="3">
    <source>
        <dbReference type="ARBA" id="ARBA00009476"/>
    </source>
</evidence>
<dbReference type="OrthoDB" id="45007at2759"/>
<feature type="region of interest" description="Disordered" evidence="23">
    <location>
        <begin position="523"/>
        <end position="548"/>
    </location>
</feature>
<feature type="transmembrane region" description="Helical" evidence="22">
    <location>
        <begin position="774"/>
        <end position="798"/>
    </location>
</feature>
<proteinExistence type="inferred from homology"/>
<comment type="subcellular location">
    <subcellularLocation>
        <location evidence="1 22">Membrane</location>
        <topology evidence="1 22">Multi-pass membrane protein</topology>
    </subcellularLocation>
</comment>
<evidence type="ECO:0000256" key="11">
    <source>
        <dbReference type="ARBA" id="ARBA00022882"/>
    </source>
</evidence>
<feature type="transmembrane region" description="Helical" evidence="22">
    <location>
        <begin position="862"/>
        <end position="883"/>
    </location>
</feature>